<comment type="caution">
    <text evidence="1">The sequence shown here is derived from an EMBL/GenBank/DDBJ whole genome shotgun (WGS) entry which is preliminary data.</text>
</comment>
<sequence>MSMSLLKKLNQRTPRHYKSYHGLNIGANYSIHHWRRLEINLIPELRTDQGWFGDGKDLVVTVMFDMGKEEICALNSQGHWSKIEKCYEIIKELAC</sequence>
<gene>
    <name evidence="1" type="ORF">QVD17_07050</name>
</gene>
<organism evidence="1 2">
    <name type="scientific">Tagetes erecta</name>
    <name type="common">African marigold</name>
    <dbReference type="NCBI Taxonomy" id="13708"/>
    <lineage>
        <taxon>Eukaryota</taxon>
        <taxon>Viridiplantae</taxon>
        <taxon>Streptophyta</taxon>
        <taxon>Embryophyta</taxon>
        <taxon>Tracheophyta</taxon>
        <taxon>Spermatophyta</taxon>
        <taxon>Magnoliopsida</taxon>
        <taxon>eudicotyledons</taxon>
        <taxon>Gunneridae</taxon>
        <taxon>Pentapetalae</taxon>
        <taxon>asterids</taxon>
        <taxon>campanulids</taxon>
        <taxon>Asterales</taxon>
        <taxon>Asteraceae</taxon>
        <taxon>Asteroideae</taxon>
        <taxon>Heliantheae alliance</taxon>
        <taxon>Tageteae</taxon>
        <taxon>Tagetes</taxon>
    </lineage>
</organism>
<keyword evidence="2" id="KW-1185">Reference proteome</keyword>
<dbReference type="Proteomes" id="UP001229421">
    <property type="component" value="Unassembled WGS sequence"/>
</dbReference>
<dbReference type="EMBL" id="JAUHHV010000001">
    <property type="protein sequence ID" value="KAK1441209.1"/>
    <property type="molecule type" value="Genomic_DNA"/>
</dbReference>
<evidence type="ECO:0000313" key="1">
    <source>
        <dbReference type="EMBL" id="KAK1441209.1"/>
    </source>
</evidence>
<evidence type="ECO:0000313" key="2">
    <source>
        <dbReference type="Proteomes" id="UP001229421"/>
    </source>
</evidence>
<accession>A0AAD8LFE4</accession>
<proteinExistence type="predicted"/>
<name>A0AAD8LFE4_TARER</name>
<reference evidence="1" key="1">
    <citation type="journal article" date="2023" name="bioRxiv">
        <title>Improved chromosome-level genome assembly for marigold (Tagetes erecta).</title>
        <authorList>
            <person name="Jiang F."/>
            <person name="Yuan L."/>
            <person name="Wang S."/>
            <person name="Wang H."/>
            <person name="Xu D."/>
            <person name="Wang A."/>
            <person name="Fan W."/>
        </authorList>
    </citation>
    <scope>NUCLEOTIDE SEQUENCE</scope>
    <source>
        <strain evidence="1">WSJ</strain>
        <tissue evidence="1">Leaf</tissue>
    </source>
</reference>
<dbReference type="AlphaFoldDB" id="A0AAD8LFE4"/>
<protein>
    <submittedName>
        <fullName evidence="1">Uncharacterized protein</fullName>
    </submittedName>
</protein>